<dbReference type="InterPro" id="IPR000515">
    <property type="entry name" value="MetI-like"/>
</dbReference>
<dbReference type="Pfam" id="PF00528">
    <property type="entry name" value="BPD_transp_1"/>
    <property type="match status" value="1"/>
</dbReference>
<protein>
    <submittedName>
        <fullName evidence="11">Amino acid ABC transporter permease</fullName>
    </submittedName>
</protein>
<dbReference type="EMBL" id="BAABAT010000067">
    <property type="protein sequence ID" value="GAA4263351.1"/>
    <property type="molecule type" value="Genomic_DNA"/>
</dbReference>
<keyword evidence="5 9" id="KW-0812">Transmembrane</keyword>
<dbReference type="PROSITE" id="PS50928">
    <property type="entry name" value="ABC_TM1"/>
    <property type="match status" value="1"/>
</dbReference>
<evidence type="ECO:0000313" key="12">
    <source>
        <dbReference type="Proteomes" id="UP001500620"/>
    </source>
</evidence>
<gene>
    <name evidence="11" type="ORF">GCM10022255_107120</name>
</gene>
<comment type="subcellular location">
    <subcellularLocation>
        <location evidence="1 9">Cell membrane</location>
        <topology evidence="1 9">Multi-pass membrane protein</topology>
    </subcellularLocation>
</comment>
<evidence type="ECO:0000256" key="1">
    <source>
        <dbReference type="ARBA" id="ARBA00004651"/>
    </source>
</evidence>
<comment type="similarity">
    <text evidence="2">Belongs to the binding-protein-dependent transport system permease family. HisMQ subfamily.</text>
</comment>
<dbReference type="InterPro" id="IPR043429">
    <property type="entry name" value="ArtM/GltK/GlnP/TcyL/YhdX-like"/>
</dbReference>
<evidence type="ECO:0000256" key="4">
    <source>
        <dbReference type="ARBA" id="ARBA00022475"/>
    </source>
</evidence>
<evidence type="ECO:0000256" key="6">
    <source>
        <dbReference type="ARBA" id="ARBA00022970"/>
    </source>
</evidence>
<keyword evidence="7 9" id="KW-1133">Transmembrane helix</keyword>
<dbReference type="CDD" id="cd06261">
    <property type="entry name" value="TM_PBP2"/>
    <property type="match status" value="1"/>
</dbReference>
<sequence length="214" mass="22377">MDVLWKHAGEIGQAAGATVLLTILSWIGALVLGTVVAALRMSAVRPARITAAGYVAMFRNVPLPVQMVLFVFGLPLVGIIYPLFASAVIALVLYTAAFVAETLTGGINTVARGELEAARALGFGPGRVLRHIALPQAFASVVQPLGNVLITMMKNTSVAAVVGVAELAYVSDEIATKEAQTFVVFAAAVVVYLLLGLILGVGVGYLEKKVAFQR</sequence>
<accession>A0ABP8DTX1</accession>
<keyword evidence="3 9" id="KW-0813">Transport</keyword>
<evidence type="ECO:0000256" key="8">
    <source>
        <dbReference type="ARBA" id="ARBA00023136"/>
    </source>
</evidence>
<dbReference type="PANTHER" id="PTHR30614:SF37">
    <property type="entry name" value="AMINO-ACID ABC TRANSPORTER PERMEASE PROTEIN YHDX-RELATED"/>
    <property type="match status" value="1"/>
</dbReference>
<dbReference type="Proteomes" id="UP001500620">
    <property type="component" value="Unassembled WGS sequence"/>
</dbReference>
<keyword evidence="6" id="KW-0029">Amino-acid transport</keyword>
<dbReference type="Gene3D" id="1.10.3720.10">
    <property type="entry name" value="MetI-like"/>
    <property type="match status" value="1"/>
</dbReference>
<comment type="caution">
    <text evidence="11">The sequence shown here is derived from an EMBL/GenBank/DDBJ whole genome shotgun (WGS) entry which is preliminary data.</text>
</comment>
<evidence type="ECO:0000259" key="10">
    <source>
        <dbReference type="PROSITE" id="PS50928"/>
    </source>
</evidence>
<evidence type="ECO:0000256" key="7">
    <source>
        <dbReference type="ARBA" id="ARBA00022989"/>
    </source>
</evidence>
<keyword evidence="12" id="KW-1185">Reference proteome</keyword>
<feature type="domain" description="ABC transmembrane type-1" evidence="10">
    <location>
        <begin position="15"/>
        <end position="203"/>
    </location>
</feature>
<dbReference type="InterPro" id="IPR035906">
    <property type="entry name" value="MetI-like_sf"/>
</dbReference>
<keyword evidence="4" id="KW-1003">Cell membrane</keyword>
<dbReference type="InterPro" id="IPR010065">
    <property type="entry name" value="AA_ABC_transptr_permease_3TM"/>
</dbReference>
<dbReference type="SUPFAM" id="SSF161098">
    <property type="entry name" value="MetI-like"/>
    <property type="match status" value="1"/>
</dbReference>
<feature type="transmembrane region" description="Helical" evidence="9">
    <location>
        <begin position="14"/>
        <end position="39"/>
    </location>
</feature>
<proteinExistence type="inferred from homology"/>
<evidence type="ECO:0000256" key="5">
    <source>
        <dbReference type="ARBA" id="ARBA00022692"/>
    </source>
</evidence>
<dbReference type="RefSeq" id="WP_345142540.1">
    <property type="nucleotide sequence ID" value="NZ_BAABAT010000067.1"/>
</dbReference>
<evidence type="ECO:0000256" key="3">
    <source>
        <dbReference type="ARBA" id="ARBA00022448"/>
    </source>
</evidence>
<name>A0ABP8DTX1_9ACTN</name>
<feature type="transmembrane region" description="Helical" evidence="9">
    <location>
        <begin position="67"/>
        <end position="94"/>
    </location>
</feature>
<evidence type="ECO:0000256" key="9">
    <source>
        <dbReference type="RuleBase" id="RU363032"/>
    </source>
</evidence>
<feature type="transmembrane region" description="Helical" evidence="9">
    <location>
        <begin position="182"/>
        <end position="206"/>
    </location>
</feature>
<evidence type="ECO:0000313" key="11">
    <source>
        <dbReference type="EMBL" id="GAA4263351.1"/>
    </source>
</evidence>
<dbReference type="NCBIfam" id="TIGR01726">
    <property type="entry name" value="HEQRo_perm_3TM"/>
    <property type="match status" value="1"/>
</dbReference>
<dbReference type="PANTHER" id="PTHR30614">
    <property type="entry name" value="MEMBRANE COMPONENT OF AMINO ACID ABC TRANSPORTER"/>
    <property type="match status" value="1"/>
</dbReference>
<keyword evidence="8 9" id="KW-0472">Membrane</keyword>
<organism evidence="11 12">
    <name type="scientific">Dactylosporangium darangshiense</name>
    <dbReference type="NCBI Taxonomy" id="579108"/>
    <lineage>
        <taxon>Bacteria</taxon>
        <taxon>Bacillati</taxon>
        <taxon>Actinomycetota</taxon>
        <taxon>Actinomycetes</taxon>
        <taxon>Micromonosporales</taxon>
        <taxon>Micromonosporaceae</taxon>
        <taxon>Dactylosporangium</taxon>
    </lineage>
</organism>
<evidence type="ECO:0000256" key="2">
    <source>
        <dbReference type="ARBA" id="ARBA00010072"/>
    </source>
</evidence>
<reference evidence="12" key="1">
    <citation type="journal article" date="2019" name="Int. J. Syst. Evol. Microbiol.">
        <title>The Global Catalogue of Microorganisms (GCM) 10K type strain sequencing project: providing services to taxonomists for standard genome sequencing and annotation.</title>
        <authorList>
            <consortium name="The Broad Institute Genomics Platform"/>
            <consortium name="The Broad Institute Genome Sequencing Center for Infectious Disease"/>
            <person name="Wu L."/>
            <person name="Ma J."/>
        </authorList>
    </citation>
    <scope>NUCLEOTIDE SEQUENCE [LARGE SCALE GENOMIC DNA]</scope>
    <source>
        <strain evidence="12">JCM 17441</strain>
    </source>
</reference>